<keyword evidence="2" id="KW-1185">Reference proteome</keyword>
<evidence type="ECO:0000313" key="1">
    <source>
        <dbReference type="EMBL" id="KAJ5318207.1"/>
    </source>
</evidence>
<evidence type="ECO:0000313" key="2">
    <source>
        <dbReference type="Proteomes" id="UP001147746"/>
    </source>
</evidence>
<dbReference type="EMBL" id="JAPZBO010000004">
    <property type="protein sequence ID" value="KAJ5318207.1"/>
    <property type="molecule type" value="Genomic_DNA"/>
</dbReference>
<gene>
    <name evidence="1" type="ORF">N7476_004627</name>
</gene>
<protein>
    <submittedName>
        <fullName evidence="1">Uncharacterized protein</fullName>
    </submittedName>
</protein>
<reference evidence="1" key="2">
    <citation type="journal article" date="2023" name="IMA Fungus">
        <title>Comparative genomic study of the Penicillium genus elucidates a diverse pangenome and 15 lateral gene transfer events.</title>
        <authorList>
            <person name="Petersen C."/>
            <person name="Sorensen T."/>
            <person name="Nielsen M.R."/>
            <person name="Sondergaard T.E."/>
            <person name="Sorensen J.L."/>
            <person name="Fitzpatrick D.A."/>
            <person name="Frisvad J.C."/>
            <person name="Nielsen K.L."/>
        </authorList>
    </citation>
    <scope>NUCLEOTIDE SEQUENCE</scope>
    <source>
        <strain evidence="1">IBT 21472</strain>
    </source>
</reference>
<name>A0A9W9U6V1_9EURO</name>
<comment type="caution">
    <text evidence="1">The sequence shown here is derived from an EMBL/GenBank/DDBJ whole genome shotgun (WGS) entry which is preliminary data.</text>
</comment>
<proteinExistence type="predicted"/>
<sequence>MAFQTHCCLCPYAAEVKPGSFIPNIHESLLDITQYNVEIVEKTMLCFTGLASSWLTTVSKSEAEPSPKIYTLRESTLKNANAWLQKQIEQGSEVYFVVGLRTLVDPTALREGGATNERISGVRVKRVLWSPWGRVFNWFFGSFDIKDVRMEKDSWWMETPSERWLFGAH</sequence>
<organism evidence="1 2">
    <name type="scientific">Penicillium atrosanguineum</name>
    <dbReference type="NCBI Taxonomy" id="1132637"/>
    <lineage>
        <taxon>Eukaryota</taxon>
        <taxon>Fungi</taxon>
        <taxon>Dikarya</taxon>
        <taxon>Ascomycota</taxon>
        <taxon>Pezizomycotina</taxon>
        <taxon>Eurotiomycetes</taxon>
        <taxon>Eurotiomycetidae</taxon>
        <taxon>Eurotiales</taxon>
        <taxon>Aspergillaceae</taxon>
        <taxon>Penicillium</taxon>
    </lineage>
</organism>
<accession>A0A9W9U6V1</accession>
<dbReference type="AlphaFoldDB" id="A0A9W9U6V1"/>
<dbReference type="Proteomes" id="UP001147746">
    <property type="component" value="Unassembled WGS sequence"/>
</dbReference>
<reference evidence="1" key="1">
    <citation type="submission" date="2022-12" db="EMBL/GenBank/DDBJ databases">
        <authorList>
            <person name="Petersen C."/>
        </authorList>
    </citation>
    <scope>NUCLEOTIDE SEQUENCE</scope>
    <source>
        <strain evidence="1">IBT 21472</strain>
    </source>
</reference>